<proteinExistence type="predicted"/>
<evidence type="ECO:0000256" key="1">
    <source>
        <dbReference type="SAM" id="Phobius"/>
    </source>
</evidence>
<dbReference type="Proteomes" id="UP000230233">
    <property type="component" value="Chromosome IV"/>
</dbReference>
<dbReference type="AlphaFoldDB" id="A0A2G5TVN5"/>
<dbReference type="OrthoDB" id="10618619at2759"/>
<feature type="transmembrane region" description="Helical" evidence="1">
    <location>
        <begin position="186"/>
        <end position="203"/>
    </location>
</feature>
<keyword evidence="4" id="KW-1185">Reference proteome</keyword>
<keyword evidence="1" id="KW-0812">Transmembrane</keyword>
<protein>
    <submittedName>
        <fullName evidence="3">Uncharacterized protein</fullName>
    </submittedName>
</protein>
<keyword evidence="2" id="KW-0732">Signal</keyword>
<reference evidence="4" key="1">
    <citation type="submission" date="2017-10" db="EMBL/GenBank/DDBJ databases">
        <title>Rapid genome shrinkage in a self-fertile nematode reveals novel sperm competition proteins.</title>
        <authorList>
            <person name="Yin D."/>
            <person name="Schwarz E.M."/>
            <person name="Thomas C.G."/>
            <person name="Felde R.L."/>
            <person name="Korf I.F."/>
            <person name="Cutter A.D."/>
            <person name="Schartner C.M."/>
            <person name="Ralston E.J."/>
            <person name="Meyer B.J."/>
            <person name="Haag E.S."/>
        </authorList>
    </citation>
    <scope>NUCLEOTIDE SEQUENCE [LARGE SCALE GENOMIC DNA]</scope>
    <source>
        <strain evidence="4">JU1422</strain>
    </source>
</reference>
<keyword evidence="1" id="KW-0472">Membrane</keyword>
<feature type="chain" id="PRO_5013727734" evidence="2">
    <location>
        <begin position="20"/>
        <end position="204"/>
    </location>
</feature>
<organism evidence="3 4">
    <name type="scientific">Caenorhabditis nigoni</name>
    <dbReference type="NCBI Taxonomy" id="1611254"/>
    <lineage>
        <taxon>Eukaryota</taxon>
        <taxon>Metazoa</taxon>
        <taxon>Ecdysozoa</taxon>
        <taxon>Nematoda</taxon>
        <taxon>Chromadorea</taxon>
        <taxon>Rhabditida</taxon>
        <taxon>Rhabditina</taxon>
        <taxon>Rhabditomorpha</taxon>
        <taxon>Rhabditoidea</taxon>
        <taxon>Rhabditidae</taxon>
        <taxon>Peloderinae</taxon>
        <taxon>Caenorhabditis</taxon>
    </lineage>
</organism>
<evidence type="ECO:0000313" key="3">
    <source>
        <dbReference type="EMBL" id="PIC31357.1"/>
    </source>
</evidence>
<accession>A0A2G5TVN5</accession>
<name>A0A2G5TVN5_9PELO</name>
<keyword evidence="1" id="KW-1133">Transmembrane helix</keyword>
<dbReference type="EMBL" id="PDUG01000004">
    <property type="protein sequence ID" value="PIC31357.1"/>
    <property type="molecule type" value="Genomic_DNA"/>
</dbReference>
<evidence type="ECO:0000313" key="4">
    <source>
        <dbReference type="Proteomes" id="UP000230233"/>
    </source>
</evidence>
<comment type="caution">
    <text evidence="3">The sequence shown here is derived from an EMBL/GenBank/DDBJ whole genome shotgun (WGS) entry which is preliminary data.</text>
</comment>
<gene>
    <name evidence="3" type="primary">Cnig_chr_IV.g12084</name>
    <name evidence="3" type="ORF">B9Z55_012084</name>
</gene>
<sequence>MRILFAVGIFLTCAQTSSGYNNSQKLFLVGLKNKYRYDMAKNNHFANMHEVRWNNDLQQVVEDMACEKIDEKRLSSVKETNVSLLEMMNLAEEHPLLTCEIPTQTQIACARRYCQNGYSDPCICGPKVKFDKSDFIQGEPGTMCPGENMNGLCVRVPTTTTRTTIRRKTIREGSEYDYEEDSSTNGFIIGVILNLISFLLVVIL</sequence>
<feature type="signal peptide" evidence="2">
    <location>
        <begin position="1"/>
        <end position="19"/>
    </location>
</feature>
<evidence type="ECO:0000256" key="2">
    <source>
        <dbReference type="SAM" id="SignalP"/>
    </source>
</evidence>